<evidence type="ECO:0000313" key="2">
    <source>
        <dbReference type="EMBL" id="HIT76943.1"/>
    </source>
</evidence>
<dbReference type="AlphaFoldDB" id="A0A9D1GZZ8"/>
<comment type="caution">
    <text evidence="2">The sequence shown here is derived from an EMBL/GenBank/DDBJ whole genome shotgun (WGS) entry which is preliminary data.</text>
</comment>
<evidence type="ECO:0000256" key="1">
    <source>
        <dbReference type="SAM" id="MobiDB-lite"/>
    </source>
</evidence>
<sequence length="54" mass="5378">MAELAANGGAVAGPLGGAAPNPDPAGGGEAFWDSLRSLKSQGFCSDIYLLRGWG</sequence>
<accession>A0A9D1GZZ8</accession>
<feature type="region of interest" description="Disordered" evidence="1">
    <location>
        <begin position="1"/>
        <end position="26"/>
    </location>
</feature>
<proteinExistence type="predicted"/>
<gene>
    <name evidence="2" type="ORF">IAA98_15300</name>
</gene>
<dbReference type="Proteomes" id="UP000886842">
    <property type="component" value="Unassembled WGS sequence"/>
</dbReference>
<dbReference type="EMBL" id="DVLP01000442">
    <property type="protein sequence ID" value="HIT76943.1"/>
    <property type="molecule type" value="Genomic_DNA"/>
</dbReference>
<name>A0A9D1GZZ8_9ACTN</name>
<reference evidence="2" key="1">
    <citation type="submission" date="2020-10" db="EMBL/GenBank/DDBJ databases">
        <authorList>
            <person name="Gilroy R."/>
        </authorList>
    </citation>
    <scope>NUCLEOTIDE SEQUENCE</scope>
    <source>
        <strain evidence="2">ChiGjej1B1-24693</strain>
    </source>
</reference>
<protein>
    <submittedName>
        <fullName evidence="2">Uncharacterized protein</fullName>
    </submittedName>
</protein>
<organism evidence="2 3">
    <name type="scientific">Candidatus Avipropionibacterium avicola</name>
    <dbReference type="NCBI Taxonomy" id="2840701"/>
    <lineage>
        <taxon>Bacteria</taxon>
        <taxon>Bacillati</taxon>
        <taxon>Actinomycetota</taxon>
        <taxon>Actinomycetes</taxon>
        <taxon>Propionibacteriales</taxon>
        <taxon>Propionibacteriaceae</taxon>
        <taxon>Propionibacteriaceae incertae sedis</taxon>
        <taxon>Candidatus Avipropionibacterium</taxon>
    </lineage>
</organism>
<evidence type="ECO:0000313" key="3">
    <source>
        <dbReference type="Proteomes" id="UP000886842"/>
    </source>
</evidence>
<reference evidence="2" key="2">
    <citation type="journal article" date="2021" name="PeerJ">
        <title>Extensive microbial diversity within the chicken gut microbiome revealed by metagenomics and culture.</title>
        <authorList>
            <person name="Gilroy R."/>
            <person name="Ravi A."/>
            <person name="Getino M."/>
            <person name="Pursley I."/>
            <person name="Horton D.L."/>
            <person name="Alikhan N.F."/>
            <person name="Baker D."/>
            <person name="Gharbi K."/>
            <person name="Hall N."/>
            <person name="Watson M."/>
            <person name="Adriaenssens E.M."/>
            <person name="Foster-Nyarko E."/>
            <person name="Jarju S."/>
            <person name="Secka A."/>
            <person name="Antonio M."/>
            <person name="Oren A."/>
            <person name="Chaudhuri R.R."/>
            <person name="La Ragione R."/>
            <person name="Hildebrand F."/>
            <person name="Pallen M.J."/>
        </authorList>
    </citation>
    <scope>NUCLEOTIDE SEQUENCE</scope>
    <source>
        <strain evidence="2">ChiGjej1B1-24693</strain>
    </source>
</reference>